<sequence>MTCNEELMTQSVKWTTDKLFTIDIKATNEYDYDISDVKISLFNSKMVSSHHQILWVGQISKWFPIIKKNENVLAEFQLVFLGEGTYPFDVIVQTGSSIPITDNLTQFFTITGCLDFLDDKPVDMYTSRKSITGNNYISCLALKTFWVDVTDGDM</sequence>
<accession>A0A0C2J6R6</accession>
<comment type="caution">
    <text evidence="2">The sequence shown here is derived from an EMBL/GenBank/DDBJ whole genome shotgun (WGS) entry which is preliminary data.</text>
</comment>
<organism evidence="2 3">
    <name type="scientific">Thelohanellus kitauei</name>
    <name type="common">Myxosporean</name>
    <dbReference type="NCBI Taxonomy" id="669202"/>
    <lineage>
        <taxon>Eukaryota</taxon>
        <taxon>Metazoa</taxon>
        <taxon>Cnidaria</taxon>
        <taxon>Myxozoa</taxon>
        <taxon>Myxosporea</taxon>
        <taxon>Bivalvulida</taxon>
        <taxon>Platysporina</taxon>
        <taxon>Myxobolidae</taxon>
        <taxon>Thelohanellus</taxon>
    </lineage>
</organism>
<dbReference type="Proteomes" id="UP000031668">
    <property type="component" value="Unassembled WGS sequence"/>
</dbReference>
<evidence type="ECO:0000313" key="3">
    <source>
        <dbReference type="Proteomes" id="UP000031668"/>
    </source>
</evidence>
<feature type="domain" description="Trs120/TRAPPC9 fourth Ig-like" evidence="1">
    <location>
        <begin position="11"/>
        <end position="94"/>
    </location>
</feature>
<evidence type="ECO:0000313" key="2">
    <source>
        <dbReference type="EMBL" id="KII73514.1"/>
    </source>
</evidence>
<dbReference type="EMBL" id="JWZT01000794">
    <property type="protein sequence ID" value="KII73514.1"/>
    <property type="molecule type" value="Genomic_DNA"/>
</dbReference>
<proteinExistence type="predicted"/>
<reference evidence="2 3" key="1">
    <citation type="journal article" date="2014" name="Genome Biol. Evol.">
        <title>The genome of the myxosporean Thelohanellus kitauei shows adaptations to nutrient acquisition within its fish host.</title>
        <authorList>
            <person name="Yang Y."/>
            <person name="Xiong J."/>
            <person name="Zhou Z."/>
            <person name="Huo F."/>
            <person name="Miao W."/>
            <person name="Ran C."/>
            <person name="Liu Y."/>
            <person name="Zhang J."/>
            <person name="Feng J."/>
            <person name="Wang M."/>
            <person name="Wang M."/>
            <person name="Wang L."/>
            <person name="Yao B."/>
        </authorList>
    </citation>
    <scope>NUCLEOTIDE SEQUENCE [LARGE SCALE GENOMIC DNA]</scope>
    <source>
        <strain evidence="2">Wuqing</strain>
    </source>
</reference>
<keyword evidence="3" id="KW-1185">Reference proteome</keyword>
<evidence type="ECO:0000259" key="1">
    <source>
        <dbReference type="Pfam" id="PF26283"/>
    </source>
</evidence>
<dbReference type="AlphaFoldDB" id="A0A0C2J6R6"/>
<dbReference type="Pfam" id="PF26283">
    <property type="entry name" value="Ig_TRAPPC9-Trs120_4th"/>
    <property type="match status" value="1"/>
</dbReference>
<dbReference type="InterPro" id="IPR058568">
    <property type="entry name" value="Ig_TRAPPC9_Trs120_4th"/>
</dbReference>
<protein>
    <recommendedName>
        <fullName evidence="1">Trs120/TRAPPC9 fourth Ig-like domain-containing protein</fullName>
    </recommendedName>
</protein>
<name>A0A0C2J6R6_THEKT</name>
<gene>
    <name evidence="2" type="ORF">RF11_05339</name>
</gene>